<dbReference type="EMBL" id="CM026433">
    <property type="protein sequence ID" value="KAG0554870.1"/>
    <property type="molecule type" value="Genomic_DNA"/>
</dbReference>
<keyword evidence="3" id="KW-1185">Reference proteome</keyword>
<evidence type="ECO:0000256" key="1">
    <source>
        <dbReference type="SAM" id="MobiDB-lite"/>
    </source>
</evidence>
<reference evidence="2" key="1">
    <citation type="submission" date="2020-06" db="EMBL/GenBank/DDBJ databases">
        <title>WGS assembly of Ceratodon purpureus strain R40.</title>
        <authorList>
            <person name="Carey S.B."/>
            <person name="Jenkins J."/>
            <person name="Shu S."/>
            <person name="Lovell J.T."/>
            <person name="Sreedasyam A."/>
            <person name="Maumus F."/>
            <person name="Tiley G.P."/>
            <person name="Fernandez-Pozo N."/>
            <person name="Barry K."/>
            <person name="Chen C."/>
            <person name="Wang M."/>
            <person name="Lipzen A."/>
            <person name="Daum C."/>
            <person name="Saski C.A."/>
            <person name="Payton A.C."/>
            <person name="Mcbreen J.C."/>
            <person name="Conrad R.E."/>
            <person name="Kollar L.M."/>
            <person name="Olsson S."/>
            <person name="Huttunen S."/>
            <person name="Landis J.B."/>
            <person name="Wickett N.J."/>
            <person name="Johnson M.G."/>
            <person name="Rensing S.A."/>
            <person name="Grimwood J."/>
            <person name="Schmutz J."/>
            <person name="Mcdaniel S.F."/>
        </authorList>
    </citation>
    <scope>NUCLEOTIDE SEQUENCE</scope>
    <source>
        <strain evidence="2">R40</strain>
    </source>
</reference>
<feature type="compositionally biased region" description="Low complexity" evidence="1">
    <location>
        <begin position="9"/>
        <end position="21"/>
    </location>
</feature>
<comment type="caution">
    <text evidence="2">The sequence shown here is derived from an EMBL/GenBank/DDBJ whole genome shotgun (WGS) entry which is preliminary data.</text>
</comment>
<gene>
    <name evidence="2" type="ORF">KC19_12G126600</name>
</gene>
<name>A0A8T0G764_CERPU</name>
<proteinExistence type="predicted"/>
<protein>
    <submittedName>
        <fullName evidence="2">Uncharacterized protein</fullName>
    </submittedName>
</protein>
<evidence type="ECO:0000313" key="3">
    <source>
        <dbReference type="Proteomes" id="UP000822688"/>
    </source>
</evidence>
<accession>A0A8T0G764</accession>
<dbReference type="AlphaFoldDB" id="A0A8T0G764"/>
<dbReference type="Proteomes" id="UP000822688">
    <property type="component" value="Chromosome 12"/>
</dbReference>
<feature type="region of interest" description="Disordered" evidence="1">
    <location>
        <begin position="1"/>
        <end position="37"/>
    </location>
</feature>
<sequence length="160" mass="17612">MSSESSLVTTAASDTSSSADSRYYSGGARRPNLDPTREATSIPLQWYSSIPVQSSPVAQSPRRKSHNLKARGVVIAKGVASPSGNQKVFCVCKSCKGQRMVSKSTCYRHLRVEKEIEEDDAKWDYARWGAHKNVTPSSHQEASRMYRLGDHLPSVPAGFH</sequence>
<organism evidence="2 3">
    <name type="scientific">Ceratodon purpureus</name>
    <name type="common">Fire moss</name>
    <name type="synonym">Dicranum purpureum</name>
    <dbReference type="NCBI Taxonomy" id="3225"/>
    <lineage>
        <taxon>Eukaryota</taxon>
        <taxon>Viridiplantae</taxon>
        <taxon>Streptophyta</taxon>
        <taxon>Embryophyta</taxon>
        <taxon>Bryophyta</taxon>
        <taxon>Bryophytina</taxon>
        <taxon>Bryopsida</taxon>
        <taxon>Dicranidae</taxon>
        <taxon>Pseudoditrichales</taxon>
        <taxon>Ditrichaceae</taxon>
        <taxon>Ceratodon</taxon>
    </lineage>
</organism>
<evidence type="ECO:0000313" key="2">
    <source>
        <dbReference type="EMBL" id="KAG0554870.1"/>
    </source>
</evidence>